<dbReference type="STRING" id="361041.VW35_17500"/>
<dbReference type="Pfam" id="PF13302">
    <property type="entry name" value="Acetyltransf_3"/>
    <property type="match status" value="1"/>
</dbReference>
<dbReference type="PATRIC" id="fig|361041.3.peg.2905"/>
<evidence type="ECO:0000313" key="6">
    <source>
        <dbReference type="Proteomes" id="UP000033514"/>
    </source>
</evidence>
<proteinExistence type="inferred from homology"/>
<dbReference type="PROSITE" id="PS51186">
    <property type="entry name" value="GNAT"/>
    <property type="match status" value="1"/>
</dbReference>
<dbReference type="AlphaFoldDB" id="A0A0F5L2J5"/>
<gene>
    <name evidence="5" type="ORF">VW35_17500</name>
</gene>
<name>A0A0F5L2J5_9HYPH</name>
<dbReference type="Gene3D" id="3.40.630.30">
    <property type="match status" value="1"/>
</dbReference>
<evidence type="ECO:0000256" key="3">
    <source>
        <dbReference type="ARBA" id="ARBA00038502"/>
    </source>
</evidence>
<keyword evidence="6" id="KW-1185">Reference proteome</keyword>
<dbReference type="GO" id="GO:0005737">
    <property type="term" value="C:cytoplasm"/>
    <property type="evidence" value="ECO:0007669"/>
    <property type="project" value="TreeGrafter"/>
</dbReference>
<protein>
    <submittedName>
        <fullName evidence="5">GCN5 family acetyltransferase</fullName>
    </submittedName>
</protein>
<dbReference type="PANTHER" id="PTHR43792">
    <property type="entry name" value="GNAT FAMILY, PUTATIVE (AFU_ORTHOLOGUE AFUA_3G00765)-RELATED-RELATED"/>
    <property type="match status" value="1"/>
</dbReference>
<dbReference type="RefSeq" id="WP_046144357.1">
    <property type="nucleotide sequence ID" value="NZ_LAJG01000042.1"/>
</dbReference>
<dbReference type="InterPro" id="IPR051531">
    <property type="entry name" value="N-acetyltransferase"/>
</dbReference>
<evidence type="ECO:0000259" key="4">
    <source>
        <dbReference type="PROSITE" id="PS51186"/>
    </source>
</evidence>
<dbReference type="EMBL" id="LAJG01000042">
    <property type="protein sequence ID" value="KKB76568.1"/>
    <property type="molecule type" value="Genomic_DNA"/>
</dbReference>
<comment type="similarity">
    <text evidence="3">Belongs to the acetyltransferase family. RimJ subfamily.</text>
</comment>
<feature type="domain" description="N-acetyltransferase" evidence="4">
    <location>
        <begin position="19"/>
        <end position="190"/>
    </location>
</feature>
<dbReference type="PANTHER" id="PTHR43792:SF8">
    <property type="entry name" value="[RIBOSOMAL PROTEIN US5]-ALANINE N-ACETYLTRANSFERASE"/>
    <property type="match status" value="1"/>
</dbReference>
<organism evidence="5 6">
    <name type="scientific">Devosia soli</name>
    <dbReference type="NCBI Taxonomy" id="361041"/>
    <lineage>
        <taxon>Bacteria</taxon>
        <taxon>Pseudomonadati</taxon>
        <taxon>Pseudomonadota</taxon>
        <taxon>Alphaproteobacteria</taxon>
        <taxon>Hyphomicrobiales</taxon>
        <taxon>Devosiaceae</taxon>
        <taxon>Devosia</taxon>
    </lineage>
</organism>
<evidence type="ECO:0000256" key="1">
    <source>
        <dbReference type="ARBA" id="ARBA00022679"/>
    </source>
</evidence>
<reference evidence="5 6" key="1">
    <citation type="submission" date="2015-03" db="EMBL/GenBank/DDBJ databases">
        <authorList>
            <person name="Hassan Y.I."/>
            <person name="Lepp D."/>
            <person name="Zhou T."/>
        </authorList>
    </citation>
    <scope>NUCLEOTIDE SEQUENCE [LARGE SCALE GENOMIC DNA]</scope>
    <source>
        <strain evidence="5 6">GH2-10</strain>
    </source>
</reference>
<dbReference type="OrthoDB" id="9801669at2"/>
<keyword evidence="2" id="KW-0012">Acyltransferase</keyword>
<keyword evidence="1 5" id="KW-0808">Transferase</keyword>
<dbReference type="GO" id="GO:0008999">
    <property type="term" value="F:protein-N-terminal-alanine acetyltransferase activity"/>
    <property type="evidence" value="ECO:0007669"/>
    <property type="project" value="TreeGrafter"/>
</dbReference>
<accession>A0A0F5L2J5</accession>
<dbReference type="InterPro" id="IPR016181">
    <property type="entry name" value="Acyl_CoA_acyltransferase"/>
</dbReference>
<comment type="caution">
    <text evidence="5">The sequence shown here is derived from an EMBL/GenBank/DDBJ whole genome shotgun (WGS) entry which is preliminary data.</text>
</comment>
<evidence type="ECO:0000313" key="5">
    <source>
        <dbReference type="EMBL" id="KKB76568.1"/>
    </source>
</evidence>
<dbReference type="Proteomes" id="UP000033514">
    <property type="component" value="Unassembled WGS sequence"/>
</dbReference>
<evidence type="ECO:0000256" key="2">
    <source>
        <dbReference type="ARBA" id="ARBA00023315"/>
    </source>
</evidence>
<sequence length="205" mass="23995">MFWPWSTPQQLIHLRGQSVFLRLPQMRDYQAWYQLRRSSQEFLKPFEPRWTEADLSRRVFAMRVKRARLEAEQGSDYTFFVFLDDGTETLVGGITLSNVRRRAAQFVSLGYWMGKSFAGRGLMSEAVGVALGFVFETLDLHRVHAAFLPHNIASRRVLEKNGFVEEGFAERYLQIDGRWEDHVLMGLTRERWDSLRLAPSRHRVA</sequence>
<dbReference type="InterPro" id="IPR000182">
    <property type="entry name" value="GNAT_dom"/>
</dbReference>
<dbReference type="SUPFAM" id="SSF55729">
    <property type="entry name" value="Acyl-CoA N-acyltransferases (Nat)"/>
    <property type="match status" value="1"/>
</dbReference>